<protein>
    <submittedName>
        <fullName evidence="1">Methyltransferase domain-containing protein</fullName>
    </submittedName>
</protein>
<dbReference type="Gene3D" id="2.20.25.110">
    <property type="entry name" value="S-adenosyl-L-methionine-dependent methyltransferases"/>
    <property type="match status" value="1"/>
</dbReference>
<dbReference type="GO" id="GO:0032259">
    <property type="term" value="P:methylation"/>
    <property type="evidence" value="ECO:0007669"/>
    <property type="project" value="UniProtKB-KW"/>
</dbReference>
<name>A0A1I0CE25_9BACI</name>
<reference evidence="1 2" key="1">
    <citation type="submission" date="2016-10" db="EMBL/GenBank/DDBJ databases">
        <authorList>
            <person name="de Groot N.N."/>
        </authorList>
    </citation>
    <scope>NUCLEOTIDE SEQUENCE [LARGE SCALE GENOMIC DNA]</scope>
    <source>
        <strain evidence="1 2">IBRC-M 10780</strain>
    </source>
</reference>
<organism evidence="1 2">
    <name type="scientific">Oceanobacillus limi</name>
    <dbReference type="NCBI Taxonomy" id="930131"/>
    <lineage>
        <taxon>Bacteria</taxon>
        <taxon>Bacillati</taxon>
        <taxon>Bacillota</taxon>
        <taxon>Bacilli</taxon>
        <taxon>Bacillales</taxon>
        <taxon>Bacillaceae</taxon>
        <taxon>Oceanobacillus</taxon>
    </lineage>
</organism>
<dbReference type="GO" id="GO:0008168">
    <property type="term" value="F:methyltransferase activity"/>
    <property type="evidence" value="ECO:0007669"/>
    <property type="project" value="UniProtKB-KW"/>
</dbReference>
<keyword evidence="1" id="KW-0489">Methyltransferase</keyword>
<accession>A0A1I0CE25</accession>
<evidence type="ECO:0000313" key="2">
    <source>
        <dbReference type="Proteomes" id="UP000198618"/>
    </source>
</evidence>
<gene>
    <name evidence="1" type="ORF">SAMN05216389_106185</name>
</gene>
<dbReference type="RefSeq" id="WP_090868891.1">
    <property type="nucleotide sequence ID" value="NZ_FOHE01000006.1"/>
</dbReference>
<proteinExistence type="predicted"/>
<dbReference type="STRING" id="930131.SAMN05216389_106185"/>
<dbReference type="Pfam" id="PF13489">
    <property type="entry name" value="Methyltransf_23"/>
    <property type="match status" value="1"/>
</dbReference>
<dbReference type="OrthoDB" id="1490595at2"/>
<dbReference type="Proteomes" id="UP000198618">
    <property type="component" value="Unassembled WGS sequence"/>
</dbReference>
<dbReference type="Gene3D" id="3.40.50.150">
    <property type="entry name" value="Vaccinia Virus protein VP39"/>
    <property type="match status" value="1"/>
</dbReference>
<dbReference type="CDD" id="cd02440">
    <property type="entry name" value="AdoMet_MTases"/>
    <property type="match status" value="1"/>
</dbReference>
<sequence length="251" mass="29206">MKWISNFYQKQYEWWNTLTSKNTEELQDELVEKMEQFMDQPSKKILELGGGNGQFAVTAAKHGYDVTVIELISECVEHTTKLAKKHHVESNLRAIQGDFFEVELKEKFDVICYWDGFGVGTDGDQKVLLQRISEEWLKPNGTTLIDIYTPWYWAKTAGEEMTIEGISRKYDFDAIECRMLDTWWKTDEPTTKVSQSLRCYSPADLNLLINELPLQLQHCEPSGAMDYEKWKYQTKVPLGQAMSYMAKLKLD</sequence>
<keyword evidence="2" id="KW-1185">Reference proteome</keyword>
<evidence type="ECO:0000313" key="1">
    <source>
        <dbReference type="EMBL" id="SET17828.1"/>
    </source>
</evidence>
<dbReference type="InterPro" id="IPR029063">
    <property type="entry name" value="SAM-dependent_MTases_sf"/>
</dbReference>
<dbReference type="SUPFAM" id="SSF53335">
    <property type="entry name" value="S-adenosyl-L-methionine-dependent methyltransferases"/>
    <property type="match status" value="1"/>
</dbReference>
<dbReference type="EMBL" id="FOHE01000006">
    <property type="protein sequence ID" value="SET17828.1"/>
    <property type="molecule type" value="Genomic_DNA"/>
</dbReference>
<keyword evidence="1" id="KW-0808">Transferase</keyword>
<dbReference type="AlphaFoldDB" id="A0A1I0CE25"/>